<dbReference type="PANTHER" id="PTHR10543:SF109">
    <property type="entry name" value="CAROTENOID 9,10(9',10')-CLEAVAGE DIOXYGENASE 1-LIKE"/>
    <property type="match status" value="1"/>
</dbReference>
<proteinExistence type="inferred from homology"/>
<keyword evidence="7" id="KW-1185">Reference proteome</keyword>
<gene>
    <name evidence="6" type="ORF">H5410_012700</name>
</gene>
<comment type="caution">
    <text evidence="6">The sequence shown here is derived from an EMBL/GenBank/DDBJ whole genome shotgun (WGS) entry which is preliminary data.</text>
</comment>
<evidence type="ECO:0000256" key="3">
    <source>
        <dbReference type="ARBA" id="ARBA00022964"/>
    </source>
</evidence>
<dbReference type="GO" id="GO:0046872">
    <property type="term" value="F:metal ion binding"/>
    <property type="evidence" value="ECO:0007669"/>
    <property type="project" value="UniProtKB-KW"/>
</dbReference>
<dbReference type="GO" id="GO:0010436">
    <property type="term" value="F:carotenoid dioxygenase activity"/>
    <property type="evidence" value="ECO:0007669"/>
    <property type="project" value="TreeGrafter"/>
</dbReference>
<dbReference type="Proteomes" id="UP000824120">
    <property type="component" value="Chromosome 2"/>
</dbReference>
<accession>A0A9J6ATE3</accession>
<comment type="cofactor">
    <cofactor evidence="5">
        <name>Fe(2+)</name>
        <dbReference type="ChEBI" id="CHEBI:29033"/>
    </cofactor>
    <text evidence="5">Binds 1 Fe(2+) ion per subunit.</text>
</comment>
<dbReference type="PANTHER" id="PTHR10543">
    <property type="entry name" value="BETA-CAROTENE DIOXYGENASE"/>
    <property type="match status" value="1"/>
</dbReference>
<keyword evidence="3" id="KW-0560">Oxidoreductase</keyword>
<dbReference type="EMBL" id="JACXVP010000002">
    <property type="protein sequence ID" value="KAG5627482.1"/>
    <property type="molecule type" value="Genomic_DNA"/>
</dbReference>
<evidence type="ECO:0008006" key="8">
    <source>
        <dbReference type="Google" id="ProtNLM"/>
    </source>
</evidence>
<dbReference type="OrthoDB" id="1069523at2759"/>
<evidence type="ECO:0000256" key="2">
    <source>
        <dbReference type="ARBA" id="ARBA00022723"/>
    </source>
</evidence>
<protein>
    <recommendedName>
        <fullName evidence="8">Carotenoid cleavage dioxygenase 1</fullName>
    </recommendedName>
</protein>
<dbReference type="GO" id="GO:0016121">
    <property type="term" value="P:carotene catabolic process"/>
    <property type="evidence" value="ECO:0007669"/>
    <property type="project" value="TreeGrafter"/>
</dbReference>
<evidence type="ECO:0000313" key="6">
    <source>
        <dbReference type="EMBL" id="KAG5627482.1"/>
    </source>
</evidence>
<feature type="binding site" evidence="5">
    <location>
        <position position="362"/>
    </location>
    <ligand>
        <name>Fe cation</name>
        <dbReference type="ChEBI" id="CHEBI:24875"/>
        <note>catalytic</note>
    </ligand>
</feature>
<keyword evidence="4 5" id="KW-0408">Iron</keyword>
<reference evidence="6 7" key="1">
    <citation type="submission" date="2020-09" db="EMBL/GenBank/DDBJ databases">
        <title>De no assembly of potato wild relative species, Solanum commersonii.</title>
        <authorList>
            <person name="Cho K."/>
        </authorList>
    </citation>
    <scope>NUCLEOTIDE SEQUENCE [LARGE SCALE GENOMIC DNA]</scope>
    <source>
        <strain evidence="6">LZ3.2</strain>
        <tissue evidence="6">Leaf</tissue>
    </source>
</reference>
<dbReference type="InterPro" id="IPR004294">
    <property type="entry name" value="Carotenoid_Oase"/>
</dbReference>
<evidence type="ECO:0000313" key="7">
    <source>
        <dbReference type="Proteomes" id="UP000824120"/>
    </source>
</evidence>
<evidence type="ECO:0000256" key="1">
    <source>
        <dbReference type="ARBA" id="ARBA00006787"/>
    </source>
</evidence>
<feature type="binding site" evidence="5">
    <location>
        <position position="314"/>
    </location>
    <ligand>
        <name>Fe cation</name>
        <dbReference type="ChEBI" id="CHEBI:24875"/>
        <note>catalytic</note>
    </ligand>
</feature>
<evidence type="ECO:0000256" key="5">
    <source>
        <dbReference type="PIRSR" id="PIRSR604294-1"/>
    </source>
</evidence>
<dbReference type="AlphaFoldDB" id="A0A9J6ATE3"/>
<sequence>MGETKEVVTMERNEEGGWVVVKPKPNKKFGGKAIDWLEKVIVKLMYKSNAPNCPFLSGNFAPIHEETPPCKDLPVKGYLPHKKIDVERKREKMGMKEENGVARIEGGVVVVDPKPQNGVAAKAIDWVEWAIIKLMNDSTKPLPFLQGNFAPTDETPPFKHLPVIGHLPECLNGEFVRVGPNPKFAPVAGYHWFDGDGMIHGLQIKDGKATYVSRFVRTSRLKQEEFFGGAKFMKIGDLKGLFGLFSVYIYMLREKLKVLDTSYGHGTANTAMIYHHGKLLALHEDVVKILEDGDLQTLGMLDYDKRLQHPFTAHPKVDPVTGEMFTFGYSQTPPFATYRVISKDGVMQDPVPITIPASVMMHDFAITENYAIMMDLPLYFRPKEMVKKKQLAYSFDPTKKARFGVLPRYAKNESLIKWFELPNCFIFHNANAWEEGDDVVLITSRLQNPDLDAIKGTEKDEQRDGFTNELYEMRFNMKSGLASQKKLSEAAVDFPRINENYTGRKQRYVYGTILNNVAQITGVVKFDLHEEPESGKTKLEVGGNVPGIFDLGPGRFGSEAIFVPRQPGTECEEDDGYLILFVHDENTGKSSVNVIDAKTMSAEPVAVVELPKRVPFGFHAFFVTEEQIQEQAKM</sequence>
<feature type="binding site" evidence="5">
    <location>
        <position position="619"/>
    </location>
    <ligand>
        <name>Fe cation</name>
        <dbReference type="ChEBI" id="CHEBI:24875"/>
        <note>catalytic</note>
    </ligand>
</feature>
<organism evidence="6 7">
    <name type="scientific">Solanum commersonii</name>
    <name type="common">Commerson's wild potato</name>
    <name type="synonym">Commerson's nightshade</name>
    <dbReference type="NCBI Taxonomy" id="4109"/>
    <lineage>
        <taxon>Eukaryota</taxon>
        <taxon>Viridiplantae</taxon>
        <taxon>Streptophyta</taxon>
        <taxon>Embryophyta</taxon>
        <taxon>Tracheophyta</taxon>
        <taxon>Spermatophyta</taxon>
        <taxon>Magnoliopsida</taxon>
        <taxon>eudicotyledons</taxon>
        <taxon>Gunneridae</taxon>
        <taxon>Pentapetalae</taxon>
        <taxon>asterids</taxon>
        <taxon>lamiids</taxon>
        <taxon>Solanales</taxon>
        <taxon>Solanaceae</taxon>
        <taxon>Solanoideae</taxon>
        <taxon>Solaneae</taxon>
        <taxon>Solanum</taxon>
    </lineage>
</organism>
<name>A0A9J6ATE3_SOLCO</name>
<comment type="similarity">
    <text evidence="1">Belongs to the carotenoid oxygenase family.</text>
</comment>
<keyword evidence="2 5" id="KW-0479">Metal-binding</keyword>
<dbReference type="GO" id="GO:0009570">
    <property type="term" value="C:chloroplast stroma"/>
    <property type="evidence" value="ECO:0007669"/>
    <property type="project" value="TreeGrafter"/>
</dbReference>
<feature type="binding site" evidence="5">
    <location>
        <position position="428"/>
    </location>
    <ligand>
        <name>Fe cation</name>
        <dbReference type="ChEBI" id="CHEBI:24875"/>
        <note>catalytic</note>
    </ligand>
</feature>
<dbReference type="Pfam" id="PF03055">
    <property type="entry name" value="RPE65"/>
    <property type="match status" value="1"/>
</dbReference>
<keyword evidence="3" id="KW-0223">Dioxygenase</keyword>
<evidence type="ECO:0000256" key="4">
    <source>
        <dbReference type="ARBA" id="ARBA00023004"/>
    </source>
</evidence>